<dbReference type="PROSITE" id="PS00237">
    <property type="entry name" value="G_PROTEIN_RECEP_F1_1"/>
    <property type="match status" value="1"/>
</dbReference>
<comment type="subcellular location">
    <subcellularLocation>
        <location evidence="1">Cell membrane</location>
        <topology evidence="1">Multi-pass membrane protein</topology>
    </subcellularLocation>
</comment>
<evidence type="ECO:0000256" key="16">
    <source>
        <dbReference type="ARBA" id="ARBA00042521"/>
    </source>
</evidence>
<feature type="transmembrane region" description="Helical" evidence="20">
    <location>
        <begin position="213"/>
        <end position="234"/>
    </location>
</feature>
<dbReference type="Proteomes" id="UP000694915">
    <property type="component" value="Unplaced"/>
</dbReference>
<dbReference type="Gene3D" id="1.20.1070.10">
    <property type="entry name" value="Rhodopsin 7-helix transmembrane proteins"/>
    <property type="match status" value="1"/>
</dbReference>
<feature type="transmembrane region" description="Helical" evidence="20">
    <location>
        <begin position="72"/>
        <end position="95"/>
    </location>
</feature>
<keyword evidence="9 20" id="KW-0472">Membrane</keyword>
<protein>
    <recommendedName>
        <fullName evidence="2">fMet-Leu-Phe receptor</fullName>
    </recommendedName>
    <alternativeName>
        <fullName evidence="15">N-formyl peptide receptor</fullName>
    </alternativeName>
    <alternativeName>
        <fullName evidence="16">N-formylpeptide chemoattractant receptor</fullName>
    </alternativeName>
</protein>
<comment type="similarity">
    <text evidence="18">Belongs to the G-protein coupled receptor 1 family.</text>
</comment>
<keyword evidence="11 18" id="KW-0675">Receptor</keyword>
<feature type="transmembrane region" description="Helical" evidence="20">
    <location>
        <begin position="149"/>
        <end position="170"/>
    </location>
</feature>
<evidence type="ECO:0000256" key="4">
    <source>
        <dbReference type="ARBA" id="ARBA00022500"/>
    </source>
</evidence>
<evidence type="ECO:0000259" key="21">
    <source>
        <dbReference type="PROSITE" id="PS50262"/>
    </source>
</evidence>
<comment type="function">
    <text evidence="17">High affinity receptor for N-formyl-methionyl peptides (fMLP), which are powerful neutrophil chemotactic factors. Binding of fMLP to the receptor stimulates intracellular calcium mobilization and superoxide anion release. This response is mediated via a G-protein that activates a phosphatidylinositol-calcium second messenger system. Receptor for TAFA4, mediates its effects on chemoattracting macrophages, promoting phagocytosis and increasing ROS release. Receptor for cathepsin CTSG, leading to increased phagocyte chemotaxis.</text>
</comment>
<feature type="transmembrane region" description="Helical" evidence="20">
    <location>
        <begin position="289"/>
        <end position="313"/>
    </location>
</feature>
<evidence type="ECO:0000256" key="15">
    <source>
        <dbReference type="ARBA" id="ARBA00041394"/>
    </source>
</evidence>
<evidence type="ECO:0000256" key="17">
    <source>
        <dbReference type="ARBA" id="ARBA00046036"/>
    </source>
</evidence>
<keyword evidence="12" id="KW-0325">Glycoprotein</keyword>
<evidence type="ECO:0000313" key="22">
    <source>
        <dbReference type="Proteomes" id="UP000694915"/>
    </source>
</evidence>
<keyword evidence="3" id="KW-1003">Cell membrane</keyword>
<feature type="region of interest" description="Disordered" evidence="19">
    <location>
        <begin position="341"/>
        <end position="363"/>
    </location>
</feature>
<keyword evidence="7 20" id="KW-1133">Transmembrane helix</keyword>
<evidence type="ECO:0000256" key="20">
    <source>
        <dbReference type="SAM" id="Phobius"/>
    </source>
</evidence>
<evidence type="ECO:0000313" key="23">
    <source>
        <dbReference type="RefSeq" id="XP_013211011.1"/>
    </source>
</evidence>
<keyword evidence="6 18" id="KW-0812">Transmembrane</keyword>
<reference evidence="23" key="1">
    <citation type="submission" date="2025-08" db="UniProtKB">
        <authorList>
            <consortium name="RefSeq"/>
        </authorList>
    </citation>
    <scope>IDENTIFICATION</scope>
</reference>
<evidence type="ECO:0000256" key="14">
    <source>
        <dbReference type="ARBA" id="ARBA00025736"/>
    </source>
</evidence>
<evidence type="ECO:0000256" key="18">
    <source>
        <dbReference type="RuleBase" id="RU000688"/>
    </source>
</evidence>
<keyword evidence="13 18" id="KW-0807">Transducer</keyword>
<evidence type="ECO:0000256" key="1">
    <source>
        <dbReference type="ARBA" id="ARBA00004651"/>
    </source>
</evidence>
<dbReference type="PANTHER" id="PTHR24225:SF15">
    <property type="entry name" value="FMET-LEU-PHE RECEPTOR"/>
    <property type="match status" value="1"/>
</dbReference>
<keyword evidence="22" id="KW-1185">Reference proteome</keyword>
<evidence type="ECO:0000256" key="19">
    <source>
        <dbReference type="SAM" id="MobiDB-lite"/>
    </source>
</evidence>
<dbReference type="PRINTS" id="PR00237">
    <property type="entry name" value="GPCRRHODOPSN"/>
</dbReference>
<keyword evidence="8 18" id="KW-0297">G-protein coupled receptor</keyword>
<accession>A0ABM1AZ54</accession>
<feature type="transmembrane region" description="Helical" evidence="20">
    <location>
        <begin position="35"/>
        <end position="60"/>
    </location>
</feature>
<keyword evidence="10" id="KW-1015">Disulfide bond</keyword>
<evidence type="ECO:0000256" key="5">
    <source>
        <dbReference type="ARBA" id="ARBA00022553"/>
    </source>
</evidence>
<feature type="domain" description="G-protein coupled receptors family 1 profile" evidence="21">
    <location>
        <begin position="51"/>
        <end position="311"/>
    </location>
</feature>
<dbReference type="InterPro" id="IPR017452">
    <property type="entry name" value="GPCR_Rhodpsn_7TM"/>
</dbReference>
<dbReference type="SUPFAM" id="SSF81321">
    <property type="entry name" value="Family A G protein-coupled receptor-like"/>
    <property type="match status" value="1"/>
</dbReference>
<evidence type="ECO:0000256" key="9">
    <source>
        <dbReference type="ARBA" id="ARBA00023136"/>
    </source>
</evidence>
<evidence type="ECO:0000256" key="2">
    <source>
        <dbReference type="ARBA" id="ARBA00019999"/>
    </source>
</evidence>
<evidence type="ECO:0000256" key="13">
    <source>
        <dbReference type="ARBA" id="ARBA00023224"/>
    </source>
</evidence>
<dbReference type="PRINTS" id="PR00526">
    <property type="entry name" value="FMETLEUPHER"/>
</dbReference>
<evidence type="ECO:0000256" key="6">
    <source>
        <dbReference type="ARBA" id="ARBA00022692"/>
    </source>
</evidence>
<evidence type="ECO:0000256" key="12">
    <source>
        <dbReference type="ARBA" id="ARBA00023180"/>
    </source>
</evidence>
<dbReference type="PANTHER" id="PTHR24225">
    <property type="entry name" value="CHEMOTACTIC RECEPTOR"/>
    <property type="match status" value="1"/>
</dbReference>
<dbReference type="RefSeq" id="XP_013211011.1">
    <property type="nucleotide sequence ID" value="XM_013355557.1"/>
</dbReference>
<dbReference type="InterPro" id="IPR000276">
    <property type="entry name" value="GPCR_Rhodpsn"/>
</dbReference>
<dbReference type="GeneID" id="101988622"/>
<name>A0ABM1AZ54_MICOH</name>
<dbReference type="PROSITE" id="PS50262">
    <property type="entry name" value="G_PROTEIN_RECEP_F1_2"/>
    <property type="match status" value="1"/>
</dbReference>
<keyword evidence="5" id="KW-0597">Phosphoprotein</keyword>
<evidence type="ECO:0000256" key="7">
    <source>
        <dbReference type="ARBA" id="ARBA00022989"/>
    </source>
</evidence>
<feature type="transmembrane region" description="Helical" evidence="20">
    <location>
        <begin position="101"/>
        <end position="129"/>
    </location>
</feature>
<sequence length="363" mass="40103">MDSNISLLMNMSSGNPMNMSARTQSVSAGHIALNVFSYLMFAVTFVLGVLGNGLVIWVAGFRMVRTVTTISYLNLAVADFCFTSTLPFFIVSRAMGGHWTFGWFMCKFIFTIVDINLFGSVFLIALIALDRCICVLHPVWAQNHRTVSLAKKVIIVPWICAFLLTLPVIIRVTTVPNILEPGKTMCTIDFSPWTEDPVEKKKVQVAMLTVRGIIRFIIGFSTPMSIVAICYGLIATKMHRQGLIKSSRPLRVLSFVVAAFFLCWCPYQIVALIATIRVREGQNGITPNLMVAVNVTSTLAFFNSCLNPILYVFMGQDFREKLIHSLPASLERALSEDSAQTCDTGTNLSTNSSLPSKDSVQAV</sequence>
<evidence type="ECO:0000256" key="10">
    <source>
        <dbReference type="ARBA" id="ARBA00023157"/>
    </source>
</evidence>
<proteinExistence type="inferred from homology"/>
<keyword evidence="4" id="KW-0145">Chemotaxis</keyword>
<dbReference type="InterPro" id="IPR000826">
    <property type="entry name" value="Formyl_rcpt-rel"/>
</dbReference>
<gene>
    <name evidence="23" type="primary">Fpr1</name>
</gene>
<dbReference type="Pfam" id="PF00001">
    <property type="entry name" value="7tm_1"/>
    <property type="match status" value="1"/>
</dbReference>
<feature type="transmembrane region" description="Helical" evidence="20">
    <location>
        <begin position="255"/>
        <end position="277"/>
    </location>
</feature>
<evidence type="ECO:0000256" key="3">
    <source>
        <dbReference type="ARBA" id="ARBA00022475"/>
    </source>
</evidence>
<organism evidence="22 23">
    <name type="scientific">Microtus ochrogaster</name>
    <name type="common">Prairie vole</name>
    <dbReference type="NCBI Taxonomy" id="79684"/>
    <lineage>
        <taxon>Eukaryota</taxon>
        <taxon>Metazoa</taxon>
        <taxon>Chordata</taxon>
        <taxon>Craniata</taxon>
        <taxon>Vertebrata</taxon>
        <taxon>Euteleostomi</taxon>
        <taxon>Mammalia</taxon>
        <taxon>Eutheria</taxon>
        <taxon>Euarchontoglires</taxon>
        <taxon>Glires</taxon>
        <taxon>Rodentia</taxon>
        <taxon>Myomorpha</taxon>
        <taxon>Muroidea</taxon>
        <taxon>Cricetidae</taxon>
        <taxon>Arvicolinae</taxon>
        <taxon>Microtus</taxon>
    </lineage>
</organism>
<evidence type="ECO:0000256" key="11">
    <source>
        <dbReference type="ARBA" id="ARBA00023170"/>
    </source>
</evidence>
<comment type="similarity">
    <text evidence="14">Belongs to the chemokine-like receptor (CMKLR) family.</text>
</comment>
<evidence type="ECO:0000256" key="8">
    <source>
        <dbReference type="ARBA" id="ARBA00023040"/>
    </source>
</evidence>